<feature type="compositionally biased region" description="Basic and acidic residues" evidence="1">
    <location>
        <begin position="21"/>
        <end position="30"/>
    </location>
</feature>
<dbReference type="EMBL" id="WKFB01000334">
    <property type="protein sequence ID" value="KAF6726373.1"/>
    <property type="molecule type" value="Genomic_DNA"/>
</dbReference>
<feature type="region of interest" description="Disordered" evidence="1">
    <location>
        <begin position="466"/>
        <end position="489"/>
    </location>
</feature>
<feature type="region of interest" description="Disordered" evidence="1">
    <location>
        <begin position="1"/>
        <end position="40"/>
    </location>
</feature>
<sequence>MKLWKYSEEERATSRAGVVRRNRDSEEKTSGKMRPPNRRSRGLLTLLISTAGLQELSMLTHAGFRPLEAAGNLLLRPDQHNKRAFNQQKTNSFVSAHPPPPPSPGTSSVGSNNPEVLTEVTECIKPLITLKDNTSSNLAAGYACITCYLRRSPEPEELRKPAGAKGSGPLSCITHGMLPTVYTHGNASYRLQEPNVGPLVGSAPALTGGRQGPRRRGGLRIRRNSEGEGKDGRGEEEQERRGNEGRRRGARRSLTSDRREERRQEFRSESGRKSGGEERFGSSPARGSVSYSSLSHLSVAETDPGLTPIRQLFRGLRVPAPCPAQQSRGTTCPRCKAAHKERLCRAATHGIPCSSPHFSRGGVDPNPSGAELAPSPPGSCAPARPAVGSVVTIVAGFCAQLRLFLRGCRKGQSCLCPRGPRPRSKSPVHEPQTLQLRGSVCLRATVRATASPAPLLSPTSLPELLAPKHEAEPRRDWNGIDLQSTHDHW</sequence>
<protein>
    <submittedName>
        <fullName evidence="2">Uncharacterized protein</fullName>
    </submittedName>
</protein>
<organism evidence="2 3">
    <name type="scientific">Oryzias melastigma</name>
    <name type="common">Marine medaka</name>
    <dbReference type="NCBI Taxonomy" id="30732"/>
    <lineage>
        <taxon>Eukaryota</taxon>
        <taxon>Metazoa</taxon>
        <taxon>Chordata</taxon>
        <taxon>Craniata</taxon>
        <taxon>Vertebrata</taxon>
        <taxon>Euteleostomi</taxon>
        <taxon>Actinopterygii</taxon>
        <taxon>Neopterygii</taxon>
        <taxon>Teleostei</taxon>
        <taxon>Neoteleostei</taxon>
        <taxon>Acanthomorphata</taxon>
        <taxon>Ovalentaria</taxon>
        <taxon>Atherinomorphae</taxon>
        <taxon>Beloniformes</taxon>
        <taxon>Adrianichthyidae</taxon>
        <taxon>Oryziinae</taxon>
        <taxon>Oryzias</taxon>
    </lineage>
</organism>
<feature type="region of interest" description="Disordered" evidence="1">
    <location>
        <begin position="200"/>
        <end position="290"/>
    </location>
</feature>
<feature type="compositionally biased region" description="Basic residues" evidence="1">
    <location>
        <begin position="212"/>
        <end position="222"/>
    </location>
</feature>
<evidence type="ECO:0000256" key="1">
    <source>
        <dbReference type="SAM" id="MobiDB-lite"/>
    </source>
</evidence>
<dbReference type="AlphaFoldDB" id="A0A834C6P2"/>
<gene>
    <name evidence="2" type="ORF">FQA47_015620</name>
</gene>
<accession>A0A834C6P2</accession>
<dbReference type="Proteomes" id="UP000646548">
    <property type="component" value="Unassembled WGS sequence"/>
</dbReference>
<comment type="caution">
    <text evidence="2">The sequence shown here is derived from an EMBL/GenBank/DDBJ whole genome shotgun (WGS) entry which is preliminary data.</text>
</comment>
<feature type="compositionally biased region" description="Basic and acidic residues" evidence="1">
    <location>
        <begin position="1"/>
        <end position="13"/>
    </location>
</feature>
<evidence type="ECO:0000313" key="3">
    <source>
        <dbReference type="Proteomes" id="UP000646548"/>
    </source>
</evidence>
<feature type="region of interest" description="Disordered" evidence="1">
    <location>
        <begin position="91"/>
        <end position="113"/>
    </location>
</feature>
<reference evidence="2" key="1">
    <citation type="journal article" name="BMC Genomics">
        <title>Long-read sequencing and de novo genome assembly of marine medaka (Oryzias melastigma).</title>
        <authorList>
            <person name="Liang P."/>
            <person name="Saqib H.S.A."/>
            <person name="Ni X."/>
            <person name="Shen Y."/>
        </authorList>
    </citation>
    <scope>NUCLEOTIDE SEQUENCE</scope>
    <source>
        <strain evidence="2">Bigg-433</strain>
    </source>
</reference>
<evidence type="ECO:0000313" key="2">
    <source>
        <dbReference type="EMBL" id="KAF6726373.1"/>
    </source>
</evidence>
<feature type="compositionally biased region" description="Basic and acidic residues" evidence="1">
    <location>
        <begin position="223"/>
        <end position="247"/>
    </location>
</feature>
<feature type="compositionally biased region" description="Basic and acidic residues" evidence="1">
    <location>
        <begin position="254"/>
        <end position="280"/>
    </location>
</feature>
<name>A0A834C6P2_ORYME</name>
<proteinExistence type="predicted"/>